<evidence type="ECO:0000256" key="2">
    <source>
        <dbReference type="ARBA" id="ARBA00022448"/>
    </source>
</evidence>
<evidence type="ECO:0000256" key="5">
    <source>
        <dbReference type="ARBA" id="ARBA00023065"/>
    </source>
</evidence>
<evidence type="ECO:0000256" key="1">
    <source>
        <dbReference type="ARBA" id="ARBA00004141"/>
    </source>
</evidence>
<dbReference type="SUPFAM" id="SSF52343">
    <property type="entry name" value="Ferredoxin reductase-like, C-terminal NADP-linked domain"/>
    <property type="match status" value="1"/>
</dbReference>
<dbReference type="HOGENOM" id="CLU_010365_3_3_1"/>
<keyword evidence="5" id="KW-0406">Ion transport</keyword>
<accession>E5A6H5</accession>
<dbReference type="CDD" id="cd06186">
    <property type="entry name" value="NOX_Duox_like_FAD_NADP"/>
    <property type="match status" value="1"/>
</dbReference>
<feature type="domain" description="Ferric oxidoreductase" evidence="8">
    <location>
        <begin position="92"/>
        <end position="212"/>
    </location>
</feature>
<dbReference type="VEuPathDB" id="FungiDB:LEMA_P084590.1"/>
<dbReference type="OrthoDB" id="4494341at2759"/>
<dbReference type="EMBL" id="FP929135">
    <property type="protein sequence ID" value="CBX99220.1"/>
    <property type="molecule type" value="Genomic_DNA"/>
</dbReference>
<keyword evidence="2" id="KW-0813">Transport</keyword>
<evidence type="ECO:0000256" key="4">
    <source>
        <dbReference type="ARBA" id="ARBA00022989"/>
    </source>
</evidence>
<dbReference type="Proteomes" id="UP000002668">
    <property type="component" value="Genome"/>
</dbReference>
<evidence type="ECO:0000256" key="6">
    <source>
        <dbReference type="ARBA" id="ARBA00023136"/>
    </source>
</evidence>
<dbReference type="PANTHER" id="PTHR32361:SF12">
    <property type="entry name" value="PUTATIVE (AFU_ORTHOLOGUE AFUA_1G14340)-RELATED"/>
    <property type="match status" value="1"/>
</dbReference>
<evidence type="ECO:0000313" key="10">
    <source>
        <dbReference type="Proteomes" id="UP000002668"/>
    </source>
</evidence>
<keyword evidence="3 7" id="KW-0812">Transmembrane</keyword>
<dbReference type="GO" id="GO:0006826">
    <property type="term" value="P:iron ion transport"/>
    <property type="evidence" value="ECO:0007669"/>
    <property type="project" value="TreeGrafter"/>
</dbReference>
<dbReference type="GO" id="GO:0005886">
    <property type="term" value="C:plasma membrane"/>
    <property type="evidence" value="ECO:0007669"/>
    <property type="project" value="TreeGrafter"/>
</dbReference>
<sequence length="391" mass="44581">MAACPRKFDSCDQSRIKPWSFLRHILDASISLRRYRNTTHATDWPITHSKRLRAAIACIYPVSNIACCLAIPNQPHAQRLAAFRGRYSTFVTFNLILTMLFALWNNPLIWLLHTSYDTFNFFHRWTARLFLLQSLVHVFVFVINTYHVVYNEQAGWQSIEWVFEHSLSYQCELTHLIAFTLITVLFINPLCHALYETFLSLHRLGAVIAIAGLYVHSSQHALPQLSWISLAIGLLAVEYFVRILPANFRWRGQTWTQVTIEALPGETTRSSGYARLGQKKPPLRFRQEDFKMERGSSTISCVIRARSGMTRSLYELAASMKAGGVCLWAAVEGPYDGFHSLDAYDTIVLFAGGIGITHHLPFVRHLLAGYSDASMRVQDLGHMVCCQYRCG</sequence>
<evidence type="ECO:0000256" key="7">
    <source>
        <dbReference type="SAM" id="Phobius"/>
    </source>
</evidence>
<feature type="transmembrane region" description="Helical" evidence="7">
    <location>
        <begin position="125"/>
        <end position="147"/>
    </location>
</feature>
<dbReference type="AlphaFoldDB" id="E5A6H5"/>
<feature type="transmembrane region" description="Helical" evidence="7">
    <location>
        <begin position="167"/>
        <end position="187"/>
    </location>
</feature>
<dbReference type="GO" id="GO:0006879">
    <property type="term" value="P:intracellular iron ion homeostasis"/>
    <property type="evidence" value="ECO:0007669"/>
    <property type="project" value="TreeGrafter"/>
</dbReference>
<dbReference type="Pfam" id="PF01794">
    <property type="entry name" value="Ferric_reduct"/>
    <property type="match status" value="1"/>
</dbReference>
<evidence type="ECO:0000256" key="3">
    <source>
        <dbReference type="ARBA" id="ARBA00022692"/>
    </source>
</evidence>
<feature type="transmembrane region" description="Helical" evidence="7">
    <location>
        <begin position="221"/>
        <end position="241"/>
    </location>
</feature>
<dbReference type="Gene3D" id="3.40.50.80">
    <property type="entry name" value="Nucleotide-binding domain of ferredoxin-NADP reductase (FNR) module"/>
    <property type="match status" value="1"/>
</dbReference>
<keyword evidence="10" id="KW-1185">Reference proteome</keyword>
<organism evidence="9 10">
    <name type="scientific">Leptosphaeria maculans (strain JN3 / isolate v23.1.3 / race Av1-4-5-6-7-8)</name>
    <name type="common">Blackleg fungus</name>
    <name type="synonym">Phoma lingam</name>
    <dbReference type="NCBI Taxonomy" id="985895"/>
    <lineage>
        <taxon>Eukaryota</taxon>
        <taxon>Fungi</taxon>
        <taxon>Dikarya</taxon>
        <taxon>Ascomycota</taxon>
        <taxon>Pezizomycotina</taxon>
        <taxon>Dothideomycetes</taxon>
        <taxon>Pleosporomycetidae</taxon>
        <taxon>Pleosporales</taxon>
        <taxon>Pleosporineae</taxon>
        <taxon>Leptosphaeriaceae</taxon>
        <taxon>Plenodomus</taxon>
        <taxon>Plenodomus lingam/Leptosphaeria maculans species complex</taxon>
    </lineage>
</organism>
<comment type="subcellular location">
    <subcellularLocation>
        <location evidence="1">Membrane</location>
        <topology evidence="1">Multi-pass membrane protein</topology>
    </subcellularLocation>
</comment>
<keyword evidence="4 7" id="KW-1133">Transmembrane helix</keyword>
<dbReference type="STRING" id="985895.E5A6H5"/>
<dbReference type="InterPro" id="IPR051410">
    <property type="entry name" value="Ferric/Cupric_Reductase"/>
</dbReference>
<keyword evidence="6 7" id="KW-0472">Membrane</keyword>
<evidence type="ECO:0000313" key="9">
    <source>
        <dbReference type="EMBL" id="CBX99220.1"/>
    </source>
</evidence>
<proteinExistence type="predicted"/>
<evidence type="ECO:0000259" key="8">
    <source>
        <dbReference type="Pfam" id="PF01794"/>
    </source>
</evidence>
<dbReference type="eggNOG" id="KOG0039">
    <property type="taxonomic scope" value="Eukaryota"/>
</dbReference>
<dbReference type="PANTHER" id="PTHR32361">
    <property type="entry name" value="FERRIC/CUPRIC REDUCTASE TRANSMEMBRANE COMPONENT"/>
    <property type="match status" value="1"/>
</dbReference>
<feature type="transmembrane region" description="Helical" evidence="7">
    <location>
        <begin position="92"/>
        <end position="113"/>
    </location>
</feature>
<dbReference type="InterPro" id="IPR013130">
    <property type="entry name" value="Fe3_Rdtase_TM_dom"/>
</dbReference>
<dbReference type="GO" id="GO:0015677">
    <property type="term" value="P:copper ion import"/>
    <property type="evidence" value="ECO:0007669"/>
    <property type="project" value="TreeGrafter"/>
</dbReference>
<name>E5A6H5_LEPMJ</name>
<gene>
    <name evidence="9" type="ORF">LEMA_P084590.1</name>
</gene>
<dbReference type="InParanoid" id="E5A6H5"/>
<dbReference type="GeneID" id="13289014"/>
<dbReference type="InterPro" id="IPR039261">
    <property type="entry name" value="FNR_nucleotide-bd"/>
</dbReference>
<protein>
    <recommendedName>
        <fullName evidence="8">Ferric oxidoreductase domain-containing protein</fullName>
    </recommendedName>
</protein>
<dbReference type="GO" id="GO:0000293">
    <property type="term" value="F:ferric-chelate reductase activity"/>
    <property type="evidence" value="ECO:0007669"/>
    <property type="project" value="TreeGrafter"/>
</dbReference>
<reference evidence="10" key="1">
    <citation type="journal article" date="2011" name="Nat. Commun.">
        <title>Effector diversification within compartments of the Leptosphaeria maculans genome affected by Repeat-Induced Point mutations.</title>
        <authorList>
            <person name="Rouxel T."/>
            <person name="Grandaubert J."/>
            <person name="Hane J.K."/>
            <person name="Hoede C."/>
            <person name="van de Wouw A.P."/>
            <person name="Couloux A."/>
            <person name="Dominguez V."/>
            <person name="Anthouard V."/>
            <person name="Bally P."/>
            <person name="Bourras S."/>
            <person name="Cozijnsen A.J."/>
            <person name="Ciuffetti L.M."/>
            <person name="Degrave A."/>
            <person name="Dilmaghani A."/>
            <person name="Duret L."/>
            <person name="Fudal I."/>
            <person name="Goodwin S.B."/>
            <person name="Gout L."/>
            <person name="Glaser N."/>
            <person name="Linglin J."/>
            <person name="Kema G.H.J."/>
            <person name="Lapalu N."/>
            <person name="Lawrence C.B."/>
            <person name="May K."/>
            <person name="Meyer M."/>
            <person name="Ollivier B."/>
            <person name="Poulain J."/>
            <person name="Schoch C.L."/>
            <person name="Simon A."/>
            <person name="Spatafora J.W."/>
            <person name="Stachowiak A."/>
            <person name="Turgeon B.G."/>
            <person name="Tyler B.M."/>
            <person name="Vincent D."/>
            <person name="Weissenbach J."/>
            <person name="Amselem J."/>
            <person name="Quesneville H."/>
            <person name="Oliver R.P."/>
            <person name="Wincker P."/>
            <person name="Balesdent M.-H."/>
            <person name="Howlett B.J."/>
        </authorList>
    </citation>
    <scope>NUCLEOTIDE SEQUENCE [LARGE SCALE GENOMIC DNA]</scope>
    <source>
        <strain evidence="10">JN3 / isolate v23.1.3 / race Av1-4-5-6-7-8</strain>
    </source>
</reference>